<dbReference type="InterPro" id="IPR016024">
    <property type="entry name" value="ARM-type_fold"/>
</dbReference>
<dbReference type="Proteomes" id="UP000298327">
    <property type="component" value="Unassembled WGS sequence"/>
</dbReference>
<dbReference type="InterPro" id="IPR003891">
    <property type="entry name" value="Initiation_fac_eIF4g_MI"/>
</dbReference>
<accession>A0A4Y9YDQ7</accession>
<organism evidence="5 6">
    <name type="scientific">Dentipellis fragilis</name>
    <dbReference type="NCBI Taxonomy" id="205917"/>
    <lineage>
        <taxon>Eukaryota</taxon>
        <taxon>Fungi</taxon>
        <taxon>Dikarya</taxon>
        <taxon>Basidiomycota</taxon>
        <taxon>Agaricomycotina</taxon>
        <taxon>Agaricomycetes</taxon>
        <taxon>Russulales</taxon>
        <taxon>Hericiaceae</taxon>
        <taxon>Dentipellis</taxon>
    </lineage>
</organism>
<comment type="similarity">
    <text evidence="1">Belongs to the eukaryotic initiation factor 4G family.</text>
</comment>
<evidence type="ECO:0000256" key="3">
    <source>
        <dbReference type="ARBA" id="ARBA00022917"/>
    </source>
</evidence>
<dbReference type="Gene3D" id="1.25.40.180">
    <property type="match status" value="1"/>
</dbReference>
<dbReference type="GO" id="GO:0003743">
    <property type="term" value="F:translation initiation factor activity"/>
    <property type="evidence" value="ECO:0007669"/>
    <property type="project" value="UniProtKB-KW"/>
</dbReference>
<dbReference type="EMBL" id="SEOQ01000579">
    <property type="protein sequence ID" value="TFY60150.1"/>
    <property type="molecule type" value="Genomic_DNA"/>
</dbReference>
<evidence type="ECO:0000313" key="6">
    <source>
        <dbReference type="Proteomes" id="UP000298327"/>
    </source>
</evidence>
<dbReference type="Pfam" id="PF02847">
    <property type="entry name" value="MA3"/>
    <property type="match status" value="1"/>
</dbReference>
<evidence type="ECO:0000313" key="5">
    <source>
        <dbReference type="EMBL" id="TFY60150.1"/>
    </source>
</evidence>
<gene>
    <name evidence="5" type="ORF">EVG20_g7524</name>
</gene>
<dbReference type="GO" id="GO:0016281">
    <property type="term" value="C:eukaryotic translation initiation factor 4F complex"/>
    <property type="evidence" value="ECO:0007669"/>
    <property type="project" value="TreeGrafter"/>
</dbReference>
<dbReference type="STRING" id="205917.A0A4Y9YDQ7"/>
<evidence type="ECO:0000259" key="4">
    <source>
        <dbReference type="PROSITE" id="PS51366"/>
    </source>
</evidence>
<sequence>MSEADAKKKIDEDAKEFFSIRSIDEAENYFSALPSAHHFRLVDKLAMQAVESKATDAELVANFFKRAREKDLCTPAAFEEGFMPLAEIIDDVAIDAPKALELFAVMVKGAGLHEDEERRTRIAEKSTDSAKLQGLFAAS</sequence>
<keyword evidence="3" id="KW-0648">Protein biosynthesis</keyword>
<evidence type="ECO:0000256" key="2">
    <source>
        <dbReference type="ARBA" id="ARBA00022540"/>
    </source>
</evidence>
<reference evidence="5 6" key="1">
    <citation type="submission" date="2019-02" db="EMBL/GenBank/DDBJ databases">
        <title>Genome sequencing of the rare red list fungi Dentipellis fragilis.</title>
        <authorList>
            <person name="Buettner E."/>
            <person name="Kellner H."/>
        </authorList>
    </citation>
    <scope>NUCLEOTIDE SEQUENCE [LARGE SCALE GENOMIC DNA]</scope>
    <source>
        <strain evidence="5 6">DSM 105465</strain>
    </source>
</reference>
<dbReference type="OrthoDB" id="514777at2759"/>
<evidence type="ECO:0000256" key="1">
    <source>
        <dbReference type="ARBA" id="ARBA00005775"/>
    </source>
</evidence>
<proteinExistence type="inferred from homology"/>
<dbReference type="AlphaFoldDB" id="A0A4Y9YDQ7"/>
<feature type="domain" description="MI" evidence="4">
    <location>
        <begin position="5"/>
        <end position="126"/>
    </location>
</feature>
<name>A0A4Y9YDQ7_9AGAM</name>
<dbReference type="PANTHER" id="PTHR23253">
    <property type="entry name" value="EUKARYOTIC TRANSLATION INITIATION FACTOR 4 GAMMA"/>
    <property type="match status" value="1"/>
</dbReference>
<dbReference type="PANTHER" id="PTHR23253:SF9">
    <property type="entry name" value="EUKARYOTIC TRANSLATION INITIATION FACTOR 4 GAMMA 2"/>
    <property type="match status" value="1"/>
</dbReference>
<protein>
    <recommendedName>
        <fullName evidence="4">MI domain-containing protein</fullName>
    </recommendedName>
</protein>
<comment type="caution">
    <text evidence="5">The sequence shown here is derived from an EMBL/GenBank/DDBJ whole genome shotgun (WGS) entry which is preliminary data.</text>
</comment>
<dbReference type="SUPFAM" id="SSF48371">
    <property type="entry name" value="ARM repeat"/>
    <property type="match status" value="1"/>
</dbReference>
<keyword evidence="6" id="KW-1185">Reference proteome</keyword>
<dbReference type="SMART" id="SM00544">
    <property type="entry name" value="MA3"/>
    <property type="match status" value="1"/>
</dbReference>
<dbReference type="PROSITE" id="PS51366">
    <property type="entry name" value="MI"/>
    <property type="match status" value="1"/>
</dbReference>
<keyword evidence="2" id="KW-0396">Initiation factor</keyword>
<dbReference type="GO" id="GO:0003729">
    <property type="term" value="F:mRNA binding"/>
    <property type="evidence" value="ECO:0007669"/>
    <property type="project" value="TreeGrafter"/>
</dbReference>